<evidence type="ECO:0000313" key="9">
    <source>
        <dbReference type="Proteomes" id="UP000250086"/>
    </source>
</evidence>
<dbReference type="AlphaFoldDB" id="A0A2X0VTC8"/>
<feature type="domain" description="NADP-dependent oxidoreductase" evidence="7">
    <location>
        <begin position="19"/>
        <end position="266"/>
    </location>
</feature>
<evidence type="ECO:0000256" key="1">
    <source>
        <dbReference type="ARBA" id="ARBA00007905"/>
    </source>
</evidence>
<dbReference type="EMBL" id="UAPV01000001">
    <property type="protein sequence ID" value="SPT70960.1"/>
    <property type="molecule type" value="Genomic_DNA"/>
</dbReference>
<dbReference type="PROSITE" id="PS00798">
    <property type="entry name" value="ALDOKETO_REDUCTASE_1"/>
    <property type="match status" value="1"/>
</dbReference>
<dbReference type="PANTHER" id="PTHR43827">
    <property type="entry name" value="2,5-DIKETO-D-GLUCONIC ACID REDUCTASE"/>
    <property type="match status" value="1"/>
</dbReference>
<proteinExistence type="inferred from homology"/>
<dbReference type="CDD" id="cd19071">
    <property type="entry name" value="AKR_AKR1-5-like"/>
    <property type="match status" value="1"/>
</dbReference>
<dbReference type="OrthoDB" id="9804790at2"/>
<dbReference type="PROSITE" id="PS00063">
    <property type="entry name" value="ALDOKETO_REDUCTASE_3"/>
    <property type="match status" value="1"/>
</dbReference>
<dbReference type="GO" id="GO:0016616">
    <property type="term" value="F:oxidoreductase activity, acting on the CH-OH group of donors, NAD or NADP as acceptor"/>
    <property type="evidence" value="ECO:0007669"/>
    <property type="project" value="UniProtKB-ARBA"/>
</dbReference>
<dbReference type="InterPro" id="IPR023210">
    <property type="entry name" value="NADP_OxRdtase_dom"/>
</dbReference>
<feature type="binding site" evidence="5">
    <location>
        <position position="111"/>
    </location>
    <ligand>
        <name>substrate</name>
    </ligand>
</feature>
<dbReference type="PROSITE" id="PS00062">
    <property type="entry name" value="ALDOKETO_REDUCTASE_2"/>
    <property type="match status" value="1"/>
</dbReference>
<keyword evidence="2" id="KW-0521">NADP</keyword>
<dbReference type="PANTHER" id="PTHR43827:SF3">
    <property type="entry name" value="NADP-DEPENDENT OXIDOREDUCTASE DOMAIN-CONTAINING PROTEIN"/>
    <property type="match status" value="1"/>
</dbReference>
<evidence type="ECO:0000259" key="7">
    <source>
        <dbReference type="Pfam" id="PF00248"/>
    </source>
</evidence>
<reference evidence="8 9" key="1">
    <citation type="submission" date="2018-06" db="EMBL/GenBank/DDBJ databases">
        <authorList>
            <consortium name="Pathogen Informatics"/>
            <person name="Doyle S."/>
        </authorList>
    </citation>
    <scope>NUCLEOTIDE SEQUENCE [LARGE SCALE GENOMIC DNA]</scope>
    <source>
        <strain evidence="8 9">NCTC13093</strain>
    </source>
</reference>
<name>A0A2X0VTC8_9GAMM</name>
<dbReference type="Pfam" id="PF00248">
    <property type="entry name" value="Aldo_ket_red"/>
    <property type="match status" value="1"/>
</dbReference>
<dbReference type="FunFam" id="3.20.20.100:FF:000015">
    <property type="entry name" value="Oxidoreductase, aldo/keto reductase family"/>
    <property type="match status" value="1"/>
</dbReference>
<organism evidence="8 9">
    <name type="scientific">Anaerobiospirillum thomasii</name>
    <dbReference type="NCBI Taxonomy" id="179995"/>
    <lineage>
        <taxon>Bacteria</taxon>
        <taxon>Pseudomonadati</taxon>
        <taxon>Pseudomonadota</taxon>
        <taxon>Gammaproteobacteria</taxon>
        <taxon>Aeromonadales</taxon>
        <taxon>Succinivibrionaceae</taxon>
        <taxon>Anaerobiospirillum</taxon>
    </lineage>
</organism>
<evidence type="ECO:0000313" key="8">
    <source>
        <dbReference type="EMBL" id="SPT70960.1"/>
    </source>
</evidence>
<dbReference type="PRINTS" id="PR00069">
    <property type="entry name" value="ALDKETRDTASE"/>
</dbReference>
<accession>A0A2X0VTC8</accession>
<dbReference type="SUPFAM" id="SSF51430">
    <property type="entry name" value="NAD(P)-linked oxidoreductase"/>
    <property type="match status" value="1"/>
</dbReference>
<dbReference type="InterPro" id="IPR020471">
    <property type="entry name" value="AKR"/>
</dbReference>
<dbReference type="InterPro" id="IPR036812">
    <property type="entry name" value="NAD(P)_OxRdtase_dom_sf"/>
</dbReference>
<dbReference type="Gene3D" id="3.20.20.100">
    <property type="entry name" value="NADP-dependent oxidoreductase domain"/>
    <property type="match status" value="1"/>
</dbReference>
<keyword evidence="3 8" id="KW-0560">Oxidoreductase</keyword>
<evidence type="ECO:0000256" key="6">
    <source>
        <dbReference type="PIRSR" id="PIRSR000097-3"/>
    </source>
</evidence>
<feature type="site" description="Lowers pKa of active site Tyr" evidence="6">
    <location>
        <position position="78"/>
    </location>
</feature>
<dbReference type="Proteomes" id="UP000250086">
    <property type="component" value="Unassembled WGS sequence"/>
</dbReference>
<comment type="similarity">
    <text evidence="1">Belongs to the aldo/keto reductase family.</text>
</comment>
<sequence length="282" mass="31862">MQKLTDTFTLTSGQTIPCVGFGTWQTPDGPTAVHAVRAALDAGYRHIDTAAIYGNESSVGKAIKESGIAREEIFVTTKLWNSHRGYKSTKEAFRKSLGDLGLDYIDLYLIHWPASKSRFDNADELNIQSWQAMCELYEKGMIKSIGVSNFHEHHLRPLLEYDIKPMVNQIEFHPGFMQQDVVRFCKEHNILIEAWGPMGTGQLLENEILKEIAAKYDKSVAQICIRWCLECGTVPLPKSVNTDRIRSNAQVFDFSLTREDKMIIDNMLYSGGSGLHPDKVDF</sequence>
<feature type="active site" description="Proton donor" evidence="4">
    <location>
        <position position="53"/>
    </location>
</feature>
<protein>
    <submittedName>
        <fullName evidence="8">Glyoxal reductase</fullName>
        <ecNumber evidence="8">1.1.1.-</ecNumber>
    </submittedName>
</protein>
<dbReference type="RefSeq" id="WP_113744972.1">
    <property type="nucleotide sequence ID" value="NZ_UAPU01000005.1"/>
</dbReference>
<dbReference type="PIRSF" id="PIRSF000097">
    <property type="entry name" value="AKR"/>
    <property type="match status" value="1"/>
</dbReference>
<evidence type="ECO:0000256" key="4">
    <source>
        <dbReference type="PIRSR" id="PIRSR000097-1"/>
    </source>
</evidence>
<gene>
    <name evidence="8" type="primary">yvgN_2</name>
    <name evidence="8" type="ORF">NCTC13093_02387</name>
</gene>
<dbReference type="InterPro" id="IPR018170">
    <property type="entry name" value="Aldo/ket_reductase_CS"/>
</dbReference>
<keyword evidence="9" id="KW-1185">Reference proteome</keyword>
<dbReference type="EC" id="1.1.1.-" evidence="8"/>
<evidence type="ECO:0000256" key="2">
    <source>
        <dbReference type="ARBA" id="ARBA00022857"/>
    </source>
</evidence>
<evidence type="ECO:0000256" key="3">
    <source>
        <dbReference type="ARBA" id="ARBA00023002"/>
    </source>
</evidence>
<evidence type="ECO:0000256" key="5">
    <source>
        <dbReference type="PIRSR" id="PIRSR000097-2"/>
    </source>
</evidence>